<organism evidence="7 8">
    <name type="scientific">Wenzhouxiangella limi</name>
    <dbReference type="NCBI Taxonomy" id="2707351"/>
    <lineage>
        <taxon>Bacteria</taxon>
        <taxon>Pseudomonadati</taxon>
        <taxon>Pseudomonadota</taxon>
        <taxon>Gammaproteobacteria</taxon>
        <taxon>Chromatiales</taxon>
        <taxon>Wenzhouxiangellaceae</taxon>
        <taxon>Wenzhouxiangella</taxon>
    </lineage>
</organism>
<dbReference type="InterPro" id="IPR011006">
    <property type="entry name" value="CheY-like_superfamily"/>
</dbReference>
<dbReference type="AlphaFoldDB" id="A0A845V130"/>
<evidence type="ECO:0000256" key="3">
    <source>
        <dbReference type="ARBA" id="ARBA00034247"/>
    </source>
</evidence>
<dbReference type="Gene3D" id="3.30.70.270">
    <property type="match status" value="1"/>
</dbReference>
<gene>
    <name evidence="7" type="ORF">G3I74_13675</name>
</gene>
<protein>
    <recommendedName>
        <fullName evidence="2">diguanylate cyclase</fullName>
        <ecNumber evidence="2">2.7.7.65</ecNumber>
    </recommendedName>
</protein>
<feature type="modified residue" description="4-aspartylphosphate" evidence="4">
    <location>
        <position position="54"/>
    </location>
</feature>
<dbReference type="Gene3D" id="3.40.50.2300">
    <property type="match status" value="1"/>
</dbReference>
<dbReference type="SMART" id="SM00267">
    <property type="entry name" value="GGDEF"/>
    <property type="match status" value="1"/>
</dbReference>
<dbReference type="Pfam" id="PF00990">
    <property type="entry name" value="GGDEF"/>
    <property type="match status" value="1"/>
</dbReference>
<evidence type="ECO:0000313" key="7">
    <source>
        <dbReference type="EMBL" id="NDY96778.1"/>
    </source>
</evidence>
<dbReference type="CDD" id="cd01949">
    <property type="entry name" value="GGDEF"/>
    <property type="match status" value="1"/>
</dbReference>
<evidence type="ECO:0000256" key="1">
    <source>
        <dbReference type="ARBA" id="ARBA00001946"/>
    </source>
</evidence>
<feature type="domain" description="Response regulatory" evidence="5">
    <location>
        <begin position="6"/>
        <end position="121"/>
    </location>
</feature>
<comment type="cofactor">
    <cofactor evidence="1">
        <name>Mg(2+)</name>
        <dbReference type="ChEBI" id="CHEBI:18420"/>
    </cofactor>
</comment>
<dbReference type="GO" id="GO:1902201">
    <property type="term" value="P:negative regulation of bacterial-type flagellum-dependent cell motility"/>
    <property type="evidence" value="ECO:0007669"/>
    <property type="project" value="TreeGrafter"/>
</dbReference>
<dbReference type="SUPFAM" id="SSF55073">
    <property type="entry name" value="Nucleotide cyclase"/>
    <property type="match status" value="1"/>
</dbReference>
<keyword evidence="4" id="KW-0597">Phosphoprotein</keyword>
<dbReference type="SUPFAM" id="SSF52172">
    <property type="entry name" value="CheY-like"/>
    <property type="match status" value="1"/>
</dbReference>
<dbReference type="FunFam" id="3.30.70.270:FF:000001">
    <property type="entry name" value="Diguanylate cyclase domain protein"/>
    <property type="match status" value="1"/>
</dbReference>
<name>A0A845V130_9GAMM</name>
<feature type="domain" description="GGDEF" evidence="6">
    <location>
        <begin position="164"/>
        <end position="298"/>
    </location>
</feature>
<proteinExistence type="predicted"/>
<dbReference type="PROSITE" id="PS50110">
    <property type="entry name" value="RESPONSE_REGULATORY"/>
    <property type="match status" value="1"/>
</dbReference>
<dbReference type="EC" id="2.7.7.65" evidence="2"/>
<reference evidence="7 8" key="1">
    <citation type="submission" date="2020-02" db="EMBL/GenBank/DDBJ databases">
        <authorList>
            <person name="Zhang X.-Y."/>
        </authorList>
    </citation>
    <scope>NUCLEOTIDE SEQUENCE [LARGE SCALE GENOMIC DNA]</scope>
    <source>
        <strain evidence="7 8">C33</strain>
    </source>
</reference>
<accession>A0A845V130</accession>
<dbReference type="InterPro" id="IPR050469">
    <property type="entry name" value="Diguanylate_Cyclase"/>
</dbReference>
<dbReference type="GO" id="GO:0043709">
    <property type="term" value="P:cell adhesion involved in single-species biofilm formation"/>
    <property type="evidence" value="ECO:0007669"/>
    <property type="project" value="TreeGrafter"/>
</dbReference>
<dbReference type="InterPro" id="IPR001789">
    <property type="entry name" value="Sig_transdc_resp-reg_receiver"/>
</dbReference>
<dbReference type="RefSeq" id="WP_164212175.1">
    <property type="nucleotide sequence ID" value="NZ_JAAGSC010000044.1"/>
</dbReference>
<dbReference type="InterPro" id="IPR029787">
    <property type="entry name" value="Nucleotide_cyclase"/>
</dbReference>
<comment type="caution">
    <text evidence="7">The sequence shown here is derived from an EMBL/GenBank/DDBJ whole genome shotgun (WGS) entry which is preliminary data.</text>
</comment>
<dbReference type="InterPro" id="IPR000160">
    <property type="entry name" value="GGDEF_dom"/>
</dbReference>
<dbReference type="EMBL" id="JAAGSC010000044">
    <property type="protein sequence ID" value="NDY96778.1"/>
    <property type="molecule type" value="Genomic_DNA"/>
</dbReference>
<evidence type="ECO:0000259" key="6">
    <source>
        <dbReference type="PROSITE" id="PS50887"/>
    </source>
</evidence>
<dbReference type="GO" id="GO:0052621">
    <property type="term" value="F:diguanylate cyclase activity"/>
    <property type="evidence" value="ECO:0007669"/>
    <property type="project" value="UniProtKB-EC"/>
</dbReference>
<dbReference type="GO" id="GO:0005886">
    <property type="term" value="C:plasma membrane"/>
    <property type="evidence" value="ECO:0007669"/>
    <property type="project" value="TreeGrafter"/>
</dbReference>
<dbReference type="Pfam" id="PF00072">
    <property type="entry name" value="Response_reg"/>
    <property type="match status" value="1"/>
</dbReference>
<sequence>MTQAPRILLVDDLPANIYTLSRALAEDYQILIATSGADALQTAEQQQPDLILLDVMMPEMDGLEALRRLRRSDWGRQIPVILVTADDRTQTQVDGLDLGADDFIAKPVVVPVVQARVRNVLERQCLQRELIRLATQDALTDLLNRRCFFDKGEEELRRVGRYQHACGLIMLDLDHFKAINDQYGHAIGDLALQAFSRILTAIVRAGDLAGRIGGEEFGVLLPHTDESGTRVLAERIRLAVSRCAIPVEGGSNVVLTTSAGVTQLLASDSRFEKALQRADAALYNAKAEGRNRVRGFAEPEKLME</sequence>
<keyword evidence="8" id="KW-1185">Reference proteome</keyword>
<evidence type="ECO:0000259" key="5">
    <source>
        <dbReference type="PROSITE" id="PS50110"/>
    </source>
</evidence>
<evidence type="ECO:0000313" key="8">
    <source>
        <dbReference type="Proteomes" id="UP000484885"/>
    </source>
</evidence>
<dbReference type="InterPro" id="IPR043128">
    <property type="entry name" value="Rev_trsase/Diguanyl_cyclase"/>
</dbReference>
<dbReference type="NCBIfam" id="TIGR00254">
    <property type="entry name" value="GGDEF"/>
    <property type="match status" value="1"/>
</dbReference>
<dbReference type="GO" id="GO:0000160">
    <property type="term" value="P:phosphorelay signal transduction system"/>
    <property type="evidence" value="ECO:0007669"/>
    <property type="project" value="InterPro"/>
</dbReference>
<dbReference type="Proteomes" id="UP000484885">
    <property type="component" value="Unassembled WGS sequence"/>
</dbReference>
<comment type="catalytic activity">
    <reaction evidence="3">
        <text>2 GTP = 3',3'-c-di-GMP + 2 diphosphate</text>
        <dbReference type="Rhea" id="RHEA:24898"/>
        <dbReference type="ChEBI" id="CHEBI:33019"/>
        <dbReference type="ChEBI" id="CHEBI:37565"/>
        <dbReference type="ChEBI" id="CHEBI:58805"/>
        <dbReference type="EC" id="2.7.7.65"/>
    </reaction>
</comment>
<dbReference type="PANTHER" id="PTHR45138:SF9">
    <property type="entry name" value="DIGUANYLATE CYCLASE DGCM-RELATED"/>
    <property type="match status" value="1"/>
</dbReference>
<dbReference type="SMART" id="SM00448">
    <property type="entry name" value="REC"/>
    <property type="match status" value="1"/>
</dbReference>
<dbReference type="PROSITE" id="PS50887">
    <property type="entry name" value="GGDEF"/>
    <property type="match status" value="1"/>
</dbReference>
<evidence type="ECO:0000256" key="4">
    <source>
        <dbReference type="PROSITE-ProRule" id="PRU00169"/>
    </source>
</evidence>
<dbReference type="PANTHER" id="PTHR45138">
    <property type="entry name" value="REGULATORY COMPONENTS OF SENSORY TRANSDUCTION SYSTEM"/>
    <property type="match status" value="1"/>
</dbReference>
<evidence type="ECO:0000256" key="2">
    <source>
        <dbReference type="ARBA" id="ARBA00012528"/>
    </source>
</evidence>